<dbReference type="RefSeq" id="WP_377547195.1">
    <property type="nucleotide sequence ID" value="NZ_JBHSBN010000011.1"/>
</dbReference>
<reference evidence="2" key="1">
    <citation type="journal article" date="2019" name="Int. J. Syst. Evol. Microbiol.">
        <title>The Global Catalogue of Microorganisms (GCM) 10K type strain sequencing project: providing services to taxonomists for standard genome sequencing and annotation.</title>
        <authorList>
            <consortium name="The Broad Institute Genomics Platform"/>
            <consortium name="The Broad Institute Genome Sequencing Center for Infectious Disease"/>
            <person name="Wu L."/>
            <person name="Ma J."/>
        </authorList>
    </citation>
    <scope>NUCLEOTIDE SEQUENCE [LARGE SCALE GENOMIC DNA]</scope>
    <source>
        <strain evidence="2">2902at01</strain>
    </source>
</reference>
<protein>
    <submittedName>
        <fullName evidence="1">Uncharacterized protein</fullName>
    </submittedName>
</protein>
<proteinExistence type="predicted"/>
<sequence length="162" mass="18048">MSHILQLVWPILDETHTRSELIAEALADVDELAAESSAVVTGPPLWLIFPAAEVPGWTAYPGSVLVARMPAIPDAEFSAWRSRRDIDPAKVEQALAGQITARQLGTAERRHLVERLMADGLDDMQIGIRLRWSDTPLKSRNCVLRFRTHHKIPRRTKEAAAA</sequence>
<evidence type="ECO:0000313" key="1">
    <source>
        <dbReference type="EMBL" id="MFC4107802.1"/>
    </source>
</evidence>
<evidence type="ECO:0000313" key="2">
    <source>
        <dbReference type="Proteomes" id="UP001595868"/>
    </source>
</evidence>
<accession>A0ABV8KNZ1</accession>
<name>A0ABV8KNZ1_9ACTN</name>
<keyword evidence="2" id="KW-1185">Reference proteome</keyword>
<gene>
    <name evidence="1" type="ORF">ACFOX0_17955</name>
</gene>
<dbReference type="Proteomes" id="UP001595868">
    <property type="component" value="Unassembled WGS sequence"/>
</dbReference>
<dbReference type="EMBL" id="JBHSBN010000011">
    <property type="protein sequence ID" value="MFC4107802.1"/>
    <property type="molecule type" value="Genomic_DNA"/>
</dbReference>
<organism evidence="1 2">
    <name type="scientific">Micromonospora zhanjiangensis</name>
    <dbReference type="NCBI Taxonomy" id="1522057"/>
    <lineage>
        <taxon>Bacteria</taxon>
        <taxon>Bacillati</taxon>
        <taxon>Actinomycetota</taxon>
        <taxon>Actinomycetes</taxon>
        <taxon>Micromonosporales</taxon>
        <taxon>Micromonosporaceae</taxon>
        <taxon>Micromonospora</taxon>
    </lineage>
</organism>
<comment type="caution">
    <text evidence="1">The sequence shown here is derived from an EMBL/GenBank/DDBJ whole genome shotgun (WGS) entry which is preliminary data.</text>
</comment>